<comment type="subcellular location">
    <subcellularLocation>
        <location evidence="1 13">Cell outer membrane</location>
        <topology evidence="1 13">Lipid-anchor</topology>
    </subcellularLocation>
</comment>
<evidence type="ECO:0000256" key="12">
    <source>
        <dbReference type="ARBA" id="ARBA00023288"/>
    </source>
</evidence>
<evidence type="ECO:0000256" key="4">
    <source>
        <dbReference type="ARBA" id="ARBA00016202"/>
    </source>
</evidence>
<keyword evidence="11 13" id="KW-0998">Cell outer membrane</keyword>
<evidence type="ECO:0000256" key="14">
    <source>
        <dbReference type="SAM" id="SignalP"/>
    </source>
</evidence>
<evidence type="ECO:0000256" key="8">
    <source>
        <dbReference type="ARBA" id="ARBA00023136"/>
    </source>
</evidence>
<comment type="similarity">
    <text evidence="2 13">Belongs to the LolB family.</text>
</comment>
<evidence type="ECO:0000256" key="9">
    <source>
        <dbReference type="ARBA" id="ARBA00023139"/>
    </source>
</evidence>
<organism evidence="15 16">
    <name type="scientific">Thiohalomonas denitrificans</name>
    <dbReference type="NCBI Taxonomy" id="415747"/>
    <lineage>
        <taxon>Bacteria</taxon>
        <taxon>Pseudomonadati</taxon>
        <taxon>Pseudomonadota</taxon>
        <taxon>Gammaproteobacteria</taxon>
        <taxon>Thiohalomonadales</taxon>
        <taxon>Thiohalomonadaceae</taxon>
        <taxon>Thiohalomonas</taxon>
    </lineage>
</organism>
<dbReference type="Proteomes" id="UP000199648">
    <property type="component" value="Unassembled WGS sequence"/>
</dbReference>
<keyword evidence="7 13" id="KW-0653">Protein transport</keyword>
<accession>A0A1G5Q8L1</accession>
<dbReference type="EMBL" id="FMWD01000004">
    <property type="protein sequence ID" value="SCZ57906.1"/>
    <property type="molecule type" value="Genomic_DNA"/>
</dbReference>
<dbReference type="RefSeq" id="WP_092994901.1">
    <property type="nucleotide sequence ID" value="NZ_FMWD01000004.1"/>
</dbReference>
<keyword evidence="12 13" id="KW-0449">Lipoprotein</keyword>
<keyword evidence="9 13" id="KW-0564">Palmitate</keyword>
<evidence type="ECO:0000256" key="7">
    <source>
        <dbReference type="ARBA" id="ARBA00022927"/>
    </source>
</evidence>
<dbReference type="SUPFAM" id="SSF89392">
    <property type="entry name" value="Prokaryotic lipoproteins and lipoprotein localization factors"/>
    <property type="match status" value="1"/>
</dbReference>
<dbReference type="PROSITE" id="PS51257">
    <property type="entry name" value="PROKAR_LIPOPROTEIN"/>
    <property type="match status" value="1"/>
</dbReference>
<protein>
    <recommendedName>
        <fullName evidence="4 13">Outer-membrane lipoprotein LolB</fullName>
    </recommendedName>
</protein>
<keyword evidence="10 13" id="KW-0143">Chaperone</keyword>
<dbReference type="GO" id="GO:0015031">
    <property type="term" value="P:protein transport"/>
    <property type="evidence" value="ECO:0007669"/>
    <property type="project" value="UniProtKB-KW"/>
</dbReference>
<sequence length="202" mass="22262">MIRISGILAVALLTGCAALAPEPPVADPEQAWAIHRDRLETIDNWGLNGRLAIQSDGEAWHATLNWRQEDSRYAMRITAPLGQGSLRLEGSPRFVQLQTSKGERAVSDDPEQLLYQQLGWPVPVASLRYWVLGLPAPGAAQRELDSQGRLARLQQDGWSIRFMDYRQQDGAEVPTRVFASRGDAEVRLVIGNWTLPSPAGAG</sequence>
<keyword evidence="8 13" id="KW-0472">Membrane</keyword>
<feature type="signal peptide" evidence="14">
    <location>
        <begin position="1"/>
        <end position="20"/>
    </location>
</feature>
<dbReference type="InterPro" id="IPR004565">
    <property type="entry name" value="OM_lipoprot_LolB"/>
</dbReference>
<evidence type="ECO:0000313" key="15">
    <source>
        <dbReference type="EMBL" id="SCZ57906.1"/>
    </source>
</evidence>
<dbReference type="Gene3D" id="2.50.20.10">
    <property type="entry name" value="Lipoprotein localisation LolA/LolB/LppX"/>
    <property type="match status" value="1"/>
</dbReference>
<dbReference type="HAMAP" id="MF_00233">
    <property type="entry name" value="LolB"/>
    <property type="match status" value="1"/>
</dbReference>
<keyword evidence="6 13" id="KW-0732">Signal</keyword>
<comment type="function">
    <text evidence="13">Plays a critical role in the incorporation of lipoproteins in the outer membrane after they are released by the LolA protein.</text>
</comment>
<evidence type="ECO:0000256" key="2">
    <source>
        <dbReference type="ARBA" id="ARBA00009696"/>
    </source>
</evidence>
<dbReference type="NCBIfam" id="TIGR00548">
    <property type="entry name" value="lolB"/>
    <property type="match status" value="1"/>
</dbReference>
<dbReference type="AlphaFoldDB" id="A0A1G5Q8L1"/>
<feature type="chain" id="PRO_5011757926" description="Outer-membrane lipoprotein LolB" evidence="14">
    <location>
        <begin position="21"/>
        <end position="202"/>
    </location>
</feature>
<comment type="subunit">
    <text evidence="3 13">Monomer.</text>
</comment>
<evidence type="ECO:0000256" key="11">
    <source>
        <dbReference type="ARBA" id="ARBA00023237"/>
    </source>
</evidence>
<name>A0A1G5Q8L1_9GAMM</name>
<evidence type="ECO:0000256" key="10">
    <source>
        <dbReference type="ARBA" id="ARBA00023186"/>
    </source>
</evidence>
<dbReference type="Pfam" id="PF03550">
    <property type="entry name" value="LolB"/>
    <property type="match status" value="1"/>
</dbReference>
<reference evidence="15 16" key="1">
    <citation type="submission" date="2016-10" db="EMBL/GenBank/DDBJ databases">
        <authorList>
            <person name="de Groot N.N."/>
        </authorList>
    </citation>
    <scope>NUCLEOTIDE SEQUENCE [LARGE SCALE GENOMIC DNA]</scope>
    <source>
        <strain evidence="15 16">HLD2</strain>
    </source>
</reference>
<evidence type="ECO:0000256" key="1">
    <source>
        <dbReference type="ARBA" id="ARBA00004459"/>
    </source>
</evidence>
<dbReference type="STRING" id="415747.SAMN03097708_01540"/>
<dbReference type="GO" id="GO:0044874">
    <property type="term" value="P:lipoprotein localization to outer membrane"/>
    <property type="evidence" value="ECO:0007669"/>
    <property type="project" value="UniProtKB-UniRule"/>
</dbReference>
<dbReference type="GO" id="GO:0009279">
    <property type="term" value="C:cell outer membrane"/>
    <property type="evidence" value="ECO:0007669"/>
    <property type="project" value="UniProtKB-SubCell"/>
</dbReference>
<gene>
    <name evidence="13" type="primary">lolB</name>
    <name evidence="15" type="ORF">SAMN03097708_01540</name>
</gene>
<evidence type="ECO:0000256" key="6">
    <source>
        <dbReference type="ARBA" id="ARBA00022729"/>
    </source>
</evidence>
<proteinExistence type="inferred from homology"/>
<keyword evidence="16" id="KW-1185">Reference proteome</keyword>
<evidence type="ECO:0000256" key="5">
    <source>
        <dbReference type="ARBA" id="ARBA00022448"/>
    </source>
</evidence>
<evidence type="ECO:0000256" key="13">
    <source>
        <dbReference type="HAMAP-Rule" id="MF_00233"/>
    </source>
</evidence>
<evidence type="ECO:0000256" key="3">
    <source>
        <dbReference type="ARBA" id="ARBA00011245"/>
    </source>
</evidence>
<dbReference type="OrthoDB" id="9797618at2"/>
<keyword evidence="5 13" id="KW-0813">Transport</keyword>
<dbReference type="InterPro" id="IPR029046">
    <property type="entry name" value="LolA/LolB/LppX"/>
</dbReference>
<dbReference type="CDD" id="cd16326">
    <property type="entry name" value="LolB"/>
    <property type="match status" value="1"/>
</dbReference>
<evidence type="ECO:0000313" key="16">
    <source>
        <dbReference type="Proteomes" id="UP000199648"/>
    </source>
</evidence>